<keyword evidence="7" id="KW-1185">Reference proteome</keyword>
<dbReference type="Proteomes" id="UP000318380">
    <property type="component" value="Unassembled WGS sequence"/>
</dbReference>
<dbReference type="GO" id="GO:0016628">
    <property type="term" value="F:oxidoreductase activity, acting on the CH-CH group of donors, NAD or NADP as acceptor"/>
    <property type="evidence" value="ECO:0007669"/>
    <property type="project" value="UniProtKB-ARBA"/>
</dbReference>
<evidence type="ECO:0000256" key="3">
    <source>
        <dbReference type="ARBA" id="ARBA00023002"/>
    </source>
</evidence>
<evidence type="ECO:0000256" key="1">
    <source>
        <dbReference type="ARBA" id="ARBA00001917"/>
    </source>
</evidence>
<evidence type="ECO:0000259" key="5">
    <source>
        <dbReference type="Pfam" id="PF00724"/>
    </source>
</evidence>
<name>A0A561B8H6_9ACTN</name>
<dbReference type="Pfam" id="PF00724">
    <property type="entry name" value="Oxidored_FMN"/>
    <property type="match status" value="1"/>
</dbReference>
<dbReference type="EMBL" id="VIVK01000002">
    <property type="protein sequence ID" value="TWD75089.1"/>
    <property type="molecule type" value="Genomic_DNA"/>
</dbReference>
<keyword evidence="3" id="KW-0560">Oxidoreductase</keyword>
<dbReference type="CDD" id="cd02933">
    <property type="entry name" value="OYE_like_FMN"/>
    <property type="match status" value="1"/>
</dbReference>
<reference evidence="6 7" key="1">
    <citation type="submission" date="2019-06" db="EMBL/GenBank/DDBJ databases">
        <title>Sequencing the genomes of 1000 actinobacteria strains.</title>
        <authorList>
            <person name="Klenk H.-P."/>
        </authorList>
    </citation>
    <scope>NUCLEOTIDE SEQUENCE [LARGE SCALE GENOMIC DNA]</scope>
    <source>
        <strain evidence="6 7">DSM 24683</strain>
    </source>
</reference>
<proteinExistence type="inferred from homology"/>
<evidence type="ECO:0000313" key="7">
    <source>
        <dbReference type="Proteomes" id="UP000318380"/>
    </source>
</evidence>
<comment type="cofactor">
    <cofactor evidence="1">
        <name>FMN</name>
        <dbReference type="ChEBI" id="CHEBI:58210"/>
    </cofactor>
</comment>
<comment type="similarity">
    <text evidence="2">Belongs to the NADH:flavin oxidoreductase/NADH oxidase family.</text>
</comment>
<evidence type="ECO:0000256" key="4">
    <source>
        <dbReference type="SAM" id="MobiDB-lite"/>
    </source>
</evidence>
<dbReference type="InterPro" id="IPR001155">
    <property type="entry name" value="OxRdtase_FMN_N"/>
</dbReference>
<dbReference type="Gene3D" id="3.20.20.70">
    <property type="entry name" value="Aldolase class I"/>
    <property type="match status" value="1"/>
</dbReference>
<comment type="caution">
    <text evidence="6">The sequence shown here is derived from an EMBL/GenBank/DDBJ whole genome shotgun (WGS) entry which is preliminary data.</text>
</comment>
<protein>
    <submittedName>
        <fullName evidence="6">N-ethylmaleimide reductase</fullName>
    </submittedName>
</protein>
<evidence type="ECO:0000313" key="6">
    <source>
        <dbReference type="EMBL" id="TWD75089.1"/>
    </source>
</evidence>
<dbReference type="GO" id="GO:0005829">
    <property type="term" value="C:cytosol"/>
    <property type="evidence" value="ECO:0007669"/>
    <property type="project" value="TreeGrafter"/>
</dbReference>
<dbReference type="OrthoDB" id="3169239at2"/>
<dbReference type="InterPro" id="IPR045247">
    <property type="entry name" value="Oye-like"/>
</dbReference>
<evidence type="ECO:0000256" key="2">
    <source>
        <dbReference type="ARBA" id="ARBA00005979"/>
    </source>
</evidence>
<gene>
    <name evidence="6" type="ORF">FB561_6526</name>
</gene>
<dbReference type="InterPro" id="IPR013785">
    <property type="entry name" value="Aldolase_TIM"/>
</dbReference>
<dbReference type="FunFam" id="3.20.20.70:FF:000059">
    <property type="entry name" value="N-ethylmaleimide reductase, FMN-linked"/>
    <property type="match status" value="1"/>
</dbReference>
<dbReference type="PANTHER" id="PTHR22893">
    <property type="entry name" value="NADH OXIDOREDUCTASE-RELATED"/>
    <property type="match status" value="1"/>
</dbReference>
<sequence>MPSPSSPPNLDPAAGRPAGPGTTRIERSLFGELTLRGGVTLANRIVMAPMTRSRATEPGDLPSEAAAEYYAQRAGAGLIVSEGTVISRQGKGYSLTPGIYDDAQLAAWRGIADAVHRRPGARIFLQLWHVGRISHELIAGEQPVGPSPVGSPTARLWYLDPATGLPSLLPAAVPRELGARDIDQVLGDYASAARRAVQAGLDGVEVHGANGYLLDQFMRSTTNRRTDTYGGSPAARARFAGEVVAAVAAEIGPSRVGLRVSPDVDYGDTDDPEICATTLLVAQAADRAGIAYLHLVESNNANYLADGRAAGVVDDAFREALRDSFGGSIVAASDYDLTRAQDALASGWVDAVAFGRPFIGNPDLVDRLRHGWPLVESDRDTWYGGDRRGYTDYPVYRAQQLPATGDGGG</sequence>
<organism evidence="6 7">
    <name type="scientific">Kribbella amoyensis</name>
    <dbReference type="NCBI Taxonomy" id="996641"/>
    <lineage>
        <taxon>Bacteria</taxon>
        <taxon>Bacillati</taxon>
        <taxon>Actinomycetota</taxon>
        <taxon>Actinomycetes</taxon>
        <taxon>Propionibacteriales</taxon>
        <taxon>Kribbellaceae</taxon>
        <taxon>Kribbella</taxon>
    </lineage>
</organism>
<feature type="compositionally biased region" description="Pro residues" evidence="4">
    <location>
        <begin position="1"/>
        <end position="10"/>
    </location>
</feature>
<dbReference type="SUPFAM" id="SSF51395">
    <property type="entry name" value="FMN-linked oxidoreductases"/>
    <property type="match status" value="1"/>
</dbReference>
<accession>A0A561B8H6</accession>
<feature type="domain" description="NADH:flavin oxidoreductase/NADH oxidase N-terminal" evidence="5">
    <location>
        <begin position="29"/>
        <end position="373"/>
    </location>
</feature>
<dbReference type="RefSeq" id="WP_145813832.1">
    <property type="nucleotide sequence ID" value="NZ_VIVK01000002.1"/>
</dbReference>
<dbReference type="PANTHER" id="PTHR22893:SF91">
    <property type="entry name" value="NADPH DEHYDROGENASE 2-RELATED"/>
    <property type="match status" value="1"/>
</dbReference>
<dbReference type="AlphaFoldDB" id="A0A561B8H6"/>
<dbReference type="GO" id="GO:0010181">
    <property type="term" value="F:FMN binding"/>
    <property type="evidence" value="ECO:0007669"/>
    <property type="project" value="InterPro"/>
</dbReference>
<feature type="region of interest" description="Disordered" evidence="4">
    <location>
        <begin position="1"/>
        <end position="24"/>
    </location>
</feature>